<organism evidence="2 3">
    <name type="scientific">Sphingomonas lenta</name>
    <dbReference type="NCBI Taxonomy" id="1141887"/>
    <lineage>
        <taxon>Bacteria</taxon>
        <taxon>Pseudomonadati</taxon>
        <taxon>Pseudomonadota</taxon>
        <taxon>Alphaproteobacteria</taxon>
        <taxon>Sphingomonadales</taxon>
        <taxon>Sphingomonadaceae</taxon>
        <taxon>Sphingomonas</taxon>
    </lineage>
</organism>
<dbReference type="OrthoDB" id="7450905at2"/>
<reference evidence="3" key="1">
    <citation type="submission" date="2017-09" db="EMBL/GenBank/DDBJ databases">
        <authorList>
            <person name="Feng G."/>
            <person name="Zhu H."/>
        </authorList>
    </citation>
    <scope>NUCLEOTIDE SEQUENCE [LARGE SCALE GENOMIC DNA]</scope>
    <source>
        <strain evidence="3">1PNM-20</strain>
    </source>
</reference>
<feature type="signal peptide" evidence="1">
    <location>
        <begin position="1"/>
        <end position="21"/>
    </location>
</feature>
<keyword evidence="3" id="KW-1185">Reference proteome</keyword>
<evidence type="ECO:0000313" key="3">
    <source>
        <dbReference type="Proteomes" id="UP000218151"/>
    </source>
</evidence>
<dbReference type="AlphaFoldDB" id="A0A2A2SJD4"/>
<protein>
    <submittedName>
        <fullName evidence="2">UrcA family protein</fullName>
    </submittedName>
</protein>
<gene>
    <name evidence="2" type="ORF">CKY28_00850</name>
</gene>
<feature type="chain" id="PRO_5012968755" evidence="1">
    <location>
        <begin position="22"/>
        <end position="101"/>
    </location>
</feature>
<dbReference type="EMBL" id="NSLI01000001">
    <property type="protein sequence ID" value="PAX09339.1"/>
    <property type="molecule type" value="Genomic_DNA"/>
</dbReference>
<dbReference type="NCBIfam" id="TIGR04433">
    <property type="entry name" value="UrcA_uranyl"/>
    <property type="match status" value="1"/>
</dbReference>
<dbReference type="RefSeq" id="WP_095996445.1">
    <property type="nucleotide sequence ID" value="NZ_NSLI01000001.1"/>
</dbReference>
<keyword evidence="1" id="KW-0732">Signal</keyword>
<dbReference type="InterPro" id="IPR030972">
    <property type="entry name" value="UrcA_uranyl"/>
</dbReference>
<accession>A0A2A2SJD4</accession>
<evidence type="ECO:0000313" key="2">
    <source>
        <dbReference type="EMBL" id="PAX09339.1"/>
    </source>
</evidence>
<comment type="caution">
    <text evidence="2">The sequence shown here is derived from an EMBL/GenBank/DDBJ whole genome shotgun (WGS) entry which is preliminary data.</text>
</comment>
<sequence>MLKIMLAAALAAAALGTPASAQDDRTRRVSYADLHLDREGDVRTLDRRIGRAVRDACGVAADYDVRGKNEARRCRAETRAAVTAERDRLVAAARPTAVAAR</sequence>
<proteinExistence type="predicted"/>
<evidence type="ECO:0000256" key="1">
    <source>
        <dbReference type="SAM" id="SignalP"/>
    </source>
</evidence>
<name>A0A2A2SJD4_9SPHN</name>
<dbReference type="Proteomes" id="UP000218151">
    <property type="component" value="Unassembled WGS sequence"/>
</dbReference>